<evidence type="ECO:0000313" key="2">
    <source>
        <dbReference type="EMBL" id="TLD94827.1"/>
    </source>
</evidence>
<proteinExistence type="predicted"/>
<dbReference type="Gene3D" id="3.40.50.150">
    <property type="entry name" value="Vaccinia Virus protein VP39"/>
    <property type="match status" value="1"/>
</dbReference>
<dbReference type="Proteomes" id="UP000477070">
    <property type="component" value="Unassembled WGS sequence"/>
</dbReference>
<dbReference type="Pfam" id="PF08003">
    <property type="entry name" value="Methyltransf_9"/>
    <property type="match status" value="2"/>
</dbReference>
<accession>A0A347W7D1</accession>
<gene>
    <name evidence="1" type="ORF">DCO61_11685</name>
    <name evidence="2" type="ORF">LS64_004215</name>
</gene>
<dbReference type="Proteomes" id="UP000029714">
    <property type="component" value="Unassembled WGS sequence"/>
</dbReference>
<evidence type="ECO:0000313" key="1">
    <source>
        <dbReference type="EMBL" id="MWV70623.1"/>
    </source>
</evidence>
<protein>
    <submittedName>
        <fullName evidence="2">DUF1698 domain-containing protein</fullName>
    </submittedName>
</protein>
<dbReference type="EMBL" id="QBIU01000002">
    <property type="protein sequence ID" value="MWV70623.1"/>
    <property type="molecule type" value="Genomic_DNA"/>
</dbReference>
<dbReference type="PANTHER" id="PTHR43861">
    <property type="entry name" value="TRANS-ACONITATE 2-METHYLTRANSFERASE-RELATED"/>
    <property type="match status" value="1"/>
</dbReference>
<dbReference type="InterPro" id="IPR027555">
    <property type="entry name" value="Mo5U34_MeTrfas-like"/>
</dbReference>
<sequence length="495" mass="56732">MYISVTKDSIKCLDSTQFFNIIASERERIKESNQKYEFKENIESNREDSLKCLDSTQNPFSFCHKNDISSPPPLRRGVGGWVTNCNTKAENIESNCQDSQNNNIFLESISQNKLQNGIHIFLDSKDSKNNIINLIYALKPWRKGPFFIHFINADSMQNSPLPCEGGLGGWVLNKCVKESKSPANIENIETFHIDTEWKSDIKLNLILNTLKILNFDLQGKEILDVGCNNGYYMIDLSLPHNNIESNLQDSKLIESRILESKNNEFNNIPKSIVGIDPIAIFFLQFLFLKRLLSDSMQSISYQNIHFRLLGIQDVTLLNKKFDLILCMGVLYHRQEPLESLKLLKKSLKKDGLLLIETLIINKSSEITLCPYPTYAGMKNVYYIFSPKALQNLAFHAGFTTCKLISFTYTTNNEQRSTDFIPNKSLGDFLNFETLKSKNSNIYNKDSKNFQNIESTLQDSKKLENIESKSIKNSKNNNKTIEGYPPPCRAIFELRI</sequence>
<evidence type="ECO:0000313" key="4">
    <source>
        <dbReference type="Proteomes" id="UP000477070"/>
    </source>
</evidence>
<dbReference type="EMBL" id="JRMP02000005">
    <property type="protein sequence ID" value="TLD94827.1"/>
    <property type="molecule type" value="Genomic_DNA"/>
</dbReference>
<reference evidence="2" key="3">
    <citation type="submission" date="2018-04" db="EMBL/GenBank/DDBJ databases">
        <authorList>
            <person name="Sheh A."/>
            <person name="Shen Z."/>
            <person name="Mannion A.J."/>
            <person name="Fox J.G."/>
        </authorList>
    </citation>
    <scope>NUCLEOTIDE SEQUENCE</scope>
    <source>
        <strain evidence="2">MIT 97-6194</strain>
    </source>
</reference>
<reference evidence="1 4" key="4">
    <citation type="submission" date="2019-12" db="EMBL/GenBank/DDBJ databases">
        <title>Multi-Generational Helicobacter saguini Isolates.</title>
        <authorList>
            <person name="Mannion A."/>
            <person name="Shen Z."/>
            <person name="Fox J.G."/>
        </authorList>
    </citation>
    <scope>NUCLEOTIDE SEQUENCE [LARGE SCALE GENOMIC DNA]</scope>
    <source>
        <strain evidence="1">16-048</strain>
        <strain evidence="4">16-048 (F4)</strain>
    </source>
</reference>
<reference evidence="2 3" key="2">
    <citation type="journal article" date="2016" name="Infect. Immun.">
        <title>Helicobacter saguini, a Novel Helicobacter Isolated from Cotton-Top Tamarins with Ulcerative Colitis, Has Proinflammatory Properties and Induces Typhlocolitis and Dysplasia in Gnotobiotic IL-10-/- Mice.</title>
        <authorList>
            <person name="Shen Z."/>
            <person name="Mannion A."/>
            <person name="Whary M.T."/>
            <person name="Muthupalani S."/>
            <person name="Sheh A."/>
            <person name="Feng Y."/>
            <person name="Gong G."/>
            <person name="Vandamme P."/>
            <person name="Holcombe H.R."/>
            <person name="Paster B.J."/>
            <person name="Fox J.G."/>
        </authorList>
    </citation>
    <scope>NUCLEOTIDE SEQUENCE [LARGE SCALE GENOMIC DNA]</scope>
    <source>
        <strain evidence="2 3">MIT 97-6194</strain>
    </source>
</reference>
<dbReference type="InterPro" id="IPR029063">
    <property type="entry name" value="SAM-dependent_MTases_sf"/>
</dbReference>
<organism evidence="2 3">
    <name type="scientific">Helicobacter saguini</name>
    <dbReference type="NCBI Taxonomy" id="1548018"/>
    <lineage>
        <taxon>Bacteria</taxon>
        <taxon>Pseudomonadati</taxon>
        <taxon>Campylobacterota</taxon>
        <taxon>Epsilonproteobacteria</taxon>
        <taxon>Campylobacterales</taxon>
        <taxon>Helicobacteraceae</taxon>
        <taxon>Helicobacter</taxon>
    </lineage>
</organism>
<dbReference type="OrthoDB" id="9765084at2"/>
<evidence type="ECO:0000313" key="3">
    <source>
        <dbReference type="Proteomes" id="UP000029714"/>
    </source>
</evidence>
<reference evidence="2 3" key="1">
    <citation type="journal article" date="2014" name="Genome Announc.">
        <title>Draft genome sequences of eight enterohepatic helicobacter species isolated from both laboratory and wild rodents.</title>
        <authorList>
            <person name="Sheh A."/>
            <person name="Shen Z."/>
            <person name="Fox J.G."/>
        </authorList>
    </citation>
    <scope>NUCLEOTIDE SEQUENCE [LARGE SCALE GENOMIC DNA]</scope>
    <source>
        <strain evidence="2 3">MIT 97-6194</strain>
    </source>
</reference>
<dbReference type="AlphaFoldDB" id="A0A347W7D1"/>
<dbReference type="SUPFAM" id="SSF53335">
    <property type="entry name" value="S-adenosyl-L-methionine-dependent methyltransferases"/>
    <property type="match status" value="1"/>
</dbReference>
<name>A0A347W7D1_9HELI</name>
<comment type="caution">
    <text evidence="2">The sequence shown here is derived from an EMBL/GenBank/DDBJ whole genome shotgun (WGS) entry which is preliminary data.</text>
</comment>
<keyword evidence="3" id="KW-1185">Reference proteome</keyword>